<accession>A0A3G9J277</accession>
<name>A0A3G9J277_9FIRM</name>
<evidence type="ECO:0000256" key="1">
    <source>
        <dbReference type="SAM" id="MobiDB-lite"/>
    </source>
</evidence>
<dbReference type="InParanoid" id="A0A3G9J277"/>
<feature type="region of interest" description="Disordered" evidence="1">
    <location>
        <begin position="1"/>
        <end position="39"/>
    </location>
</feature>
<reference evidence="2 3" key="1">
    <citation type="submission" date="2018-11" db="EMBL/GenBank/DDBJ databases">
        <title>Novel Erysipelotrichaceae bacterium isolated from small intestine of a swine.</title>
        <authorList>
            <person name="Kim J.S."/>
            <person name="Choe H."/>
            <person name="Lee Y.R."/>
            <person name="Kim K.M."/>
            <person name="Park D.S."/>
        </authorList>
    </citation>
    <scope>NUCLEOTIDE SEQUENCE [LARGE SCALE GENOMIC DNA]</scope>
    <source>
        <strain evidence="2 3">SG0102</strain>
    </source>
</reference>
<dbReference type="KEGG" id="ebm:SG0102_02140"/>
<evidence type="ECO:0000313" key="2">
    <source>
        <dbReference type="EMBL" id="BBH25280.1"/>
    </source>
</evidence>
<dbReference type="RefSeq" id="WP_125118239.1">
    <property type="nucleotide sequence ID" value="NZ_AP019309.1"/>
</dbReference>
<organism evidence="2 3">
    <name type="scientific">Intestinibaculum porci</name>
    <dbReference type="NCBI Taxonomy" id="2487118"/>
    <lineage>
        <taxon>Bacteria</taxon>
        <taxon>Bacillati</taxon>
        <taxon>Bacillota</taxon>
        <taxon>Erysipelotrichia</taxon>
        <taxon>Erysipelotrichales</taxon>
        <taxon>Erysipelotrichaceae</taxon>
        <taxon>Intestinibaculum</taxon>
    </lineage>
</organism>
<protein>
    <submittedName>
        <fullName evidence="2">Uncharacterized protein</fullName>
    </submittedName>
</protein>
<dbReference type="AlphaFoldDB" id="A0A3G9J277"/>
<dbReference type="Proteomes" id="UP000268059">
    <property type="component" value="Chromosome"/>
</dbReference>
<keyword evidence="3" id="KW-1185">Reference proteome</keyword>
<gene>
    <name evidence="2" type="ORF">SG0102_02140</name>
</gene>
<evidence type="ECO:0000313" key="3">
    <source>
        <dbReference type="Proteomes" id="UP000268059"/>
    </source>
</evidence>
<dbReference type="EMBL" id="AP019309">
    <property type="protein sequence ID" value="BBH25280.1"/>
    <property type="molecule type" value="Genomic_DNA"/>
</dbReference>
<proteinExistence type="predicted"/>
<sequence>MSDISDKLTASKAGQEDRGAGHPSSGRKRSRRRSGIDEDSLMRRLYPYTVFEYCYRMSLQDGDSNGKK</sequence>